<evidence type="ECO:0000256" key="3">
    <source>
        <dbReference type="ARBA" id="ARBA00022692"/>
    </source>
</evidence>
<feature type="transmembrane region" description="Helical" evidence="6">
    <location>
        <begin position="40"/>
        <end position="67"/>
    </location>
</feature>
<keyword evidence="5 6" id="KW-0472">Membrane</keyword>
<dbReference type="InterPro" id="IPR001123">
    <property type="entry name" value="LeuE-type"/>
</dbReference>
<feature type="transmembrane region" description="Helical" evidence="6">
    <location>
        <begin position="149"/>
        <end position="172"/>
    </location>
</feature>
<dbReference type="GO" id="GO:0015171">
    <property type="term" value="F:amino acid transmembrane transporter activity"/>
    <property type="evidence" value="ECO:0007669"/>
    <property type="project" value="TreeGrafter"/>
</dbReference>
<evidence type="ECO:0000313" key="7">
    <source>
        <dbReference type="EMBL" id="SHF87802.1"/>
    </source>
</evidence>
<dbReference type="PANTHER" id="PTHR30086:SF20">
    <property type="entry name" value="ARGININE EXPORTER PROTEIN ARGO-RELATED"/>
    <property type="match status" value="1"/>
</dbReference>
<gene>
    <name evidence="7" type="ORF">SAMN05444274_11162</name>
</gene>
<keyword evidence="4 6" id="KW-1133">Transmembrane helix</keyword>
<evidence type="ECO:0000256" key="4">
    <source>
        <dbReference type="ARBA" id="ARBA00022989"/>
    </source>
</evidence>
<feature type="transmembrane region" description="Helical" evidence="6">
    <location>
        <begin position="73"/>
        <end position="92"/>
    </location>
</feature>
<feature type="transmembrane region" description="Helical" evidence="6">
    <location>
        <begin position="113"/>
        <end position="137"/>
    </location>
</feature>
<dbReference type="RefSeq" id="WP_073003237.1">
    <property type="nucleotide sequence ID" value="NZ_FQUM01000011.1"/>
</dbReference>
<comment type="subcellular location">
    <subcellularLocation>
        <location evidence="1">Cell membrane</location>
        <topology evidence="1">Multi-pass membrane protein</topology>
    </subcellularLocation>
</comment>
<evidence type="ECO:0000256" key="1">
    <source>
        <dbReference type="ARBA" id="ARBA00004651"/>
    </source>
</evidence>
<evidence type="ECO:0000256" key="6">
    <source>
        <dbReference type="SAM" id="Phobius"/>
    </source>
</evidence>
<accession>A0A1M5F9N2</accession>
<dbReference type="PANTHER" id="PTHR30086">
    <property type="entry name" value="ARGININE EXPORTER PROTEIN ARGO"/>
    <property type="match status" value="1"/>
</dbReference>
<sequence length="214" mass="23856">MLARLLLEGMFIGLLASVPIGPVNILVIQRTINRSRKDGFFSGLGVALSDTLYASFAAFSVGFILQFIKEYDVAFRITVSVLLLLLGLFILFSNPEKIRNGSDSDKSSYMKRFVSAFLLTISNPLIIFLHLALFTSFGIVLNVNHPAEAIVVLSGFMLGAVAWWFSITGIISRFRNLFSLKICLWFNRIAGSIIILLIVGSLIYFFFPDLKMLI</sequence>
<evidence type="ECO:0000313" key="8">
    <source>
        <dbReference type="Proteomes" id="UP000184164"/>
    </source>
</evidence>
<dbReference type="STRING" id="1484053.SAMN05444274_11162"/>
<keyword evidence="2" id="KW-1003">Cell membrane</keyword>
<evidence type="ECO:0000256" key="5">
    <source>
        <dbReference type="ARBA" id="ARBA00023136"/>
    </source>
</evidence>
<dbReference type="EMBL" id="FQUM01000011">
    <property type="protein sequence ID" value="SHF87802.1"/>
    <property type="molecule type" value="Genomic_DNA"/>
</dbReference>
<keyword evidence="8" id="KW-1185">Reference proteome</keyword>
<keyword evidence="3 6" id="KW-0812">Transmembrane</keyword>
<feature type="transmembrane region" description="Helical" evidence="6">
    <location>
        <begin position="6"/>
        <end position="28"/>
    </location>
</feature>
<dbReference type="AlphaFoldDB" id="A0A1M5F9N2"/>
<evidence type="ECO:0000256" key="2">
    <source>
        <dbReference type="ARBA" id="ARBA00022475"/>
    </source>
</evidence>
<dbReference type="Pfam" id="PF01810">
    <property type="entry name" value="LysE"/>
    <property type="match status" value="1"/>
</dbReference>
<protein>
    <submittedName>
        <fullName evidence="7">Threonine/homoserine/homoserine lactone efflux protein</fullName>
    </submittedName>
</protein>
<proteinExistence type="predicted"/>
<reference evidence="7 8" key="1">
    <citation type="submission" date="2016-11" db="EMBL/GenBank/DDBJ databases">
        <authorList>
            <person name="Jaros S."/>
            <person name="Januszkiewicz K."/>
            <person name="Wedrychowicz H."/>
        </authorList>
    </citation>
    <scope>NUCLEOTIDE SEQUENCE [LARGE SCALE GENOMIC DNA]</scope>
    <source>
        <strain evidence="7 8">DSM 26910</strain>
    </source>
</reference>
<feature type="transmembrane region" description="Helical" evidence="6">
    <location>
        <begin position="184"/>
        <end position="207"/>
    </location>
</feature>
<dbReference type="GO" id="GO:0005886">
    <property type="term" value="C:plasma membrane"/>
    <property type="evidence" value="ECO:0007669"/>
    <property type="project" value="UniProtKB-SubCell"/>
</dbReference>
<organism evidence="7 8">
    <name type="scientific">Mariniphaga anaerophila</name>
    <dbReference type="NCBI Taxonomy" id="1484053"/>
    <lineage>
        <taxon>Bacteria</taxon>
        <taxon>Pseudomonadati</taxon>
        <taxon>Bacteroidota</taxon>
        <taxon>Bacteroidia</taxon>
        <taxon>Marinilabiliales</taxon>
        <taxon>Prolixibacteraceae</taxon>
        <taxon>Mariniphaga</taxon>
    </lineage>
</organism>
<dbReference type="Proteomes" id="UP000184164">
    <property type="component" value="Unassembled WGS sequence"/>
</dbReference>
<name>A0A1M5F9N2_9BACT</name>